<keyword evidence="3" id="KW-1185">Reference proteome</keyword>
<dbReference type="KEGG" id="tvl:FAZ95_22290"/>
<dbReference type="RefSeq" id="WP_137334720.1">
    <property type="nucleotide sequence ID" value="NZ_CP040078.1"/>
</dbReference>
<dbReference type="OrthoDB" id="9914573at2"/>
<keyword evidence="1" id="KW-0812">Transmembrane</keyword>
<name>A0A4P8IUT1_9BURK</name>
<evidence type="ECO:0000313" key="2">
    <source>
        <dbReference type="EMBL" id="QCP51947.1"/>
    </source>
</evidence>
<dbReference type="EMBL" id="CP040078">
    <property type="protein sequence ID" value="QCP51947.1"/>
    <property type="molecule type" value="Genomic_DNA"/>
</dbReference>
<dbReference type="AlphaFoldDB" id="A0A4P8IUT1"/>
<accession>A0A4P8IUT1</accession>
<proteinExistence type="predicted"/>
<evidence type="ECO:0000313" key="3">
    <source>
        <dbReference type="Proteomes" id="UP000298656"/>
    </source>
</evidence>
<organism evidence="2 3">
    <name type="scientific">Trinickia violacea</name>
    <dbReference type="NCBI Taxonomy" id="2571746"/>
    <lineage>
        <taxon>Bacteria</taxon>
        <taxon>Pseudomonadati</taxon>
        <taxon>Pseudomonadota</taxon>
        <taxon>Betaproteobacteria</taxon>
        <taxon>Burkholderiales</taxon>
        <taxon>Burkholderiaceae</taxon>
        <taxon>Trinickia</taxon>
    </lineage>
</organism>
<reference evidence="2 3" key="1">
    <citation type="submission" date="2019-05" db="EMBL/GenBank/DDBJ databases">
        <title>Burkholderia sp. DHOD12, isolated from subtropical forest soil.</title>
        <authorList>
            <person name="Gao Z.-H."/>
            <person name="Qiu L.-H."/>
        </authorList>
    </citation>
    <scope>NUCLEOTIDE SEQUENCE [LARGE SCALE GENOMIC DNA]</scope>
    <source>
        <strain evidence="2 3">DHOD12</strain>
    </source>
</reference>
<evidence type="ECO:0008006" key="4">
    <source>
        <dbReference type="Google" id="ProtNLM"/>
    </source>
</evidence>
<feature type="transmembrane region" description="Helical" evidence="1">
    <location>
        <begin position="6"/>
        <end position="27"/>
    </location>
</feature>
<evidence type="ECO:0000256" key="1">
    <source>
        <dbReference type="SAM" id="Phobius"/>
    </source>
</evidence>
<gene>
    <name evidence="2" type="ORF">FAZ95_22290</name>
</gene>
<dbReference type="Proteomes" id="UP000298656">
    <property type="component" value="Chromosome 2"/>
</dbReference>
<sequence>MGYLRILGYGILCAIVIALLIVMCAILKESVISHGADQHDQSEGVVIRSSAPAGVAKVSASQ</sequence>
<keyword evidence="1" id="KW-1133">Transmembrane helix</keyword>
<keyword evidence="1" id="KW-0472">Membrane</keyword>
<protein>
    <recommendedName>
        <fullName evidence="4">Sperm-specific protein Phi-1</fullName>
    </recommendedName>
</protein>